<sequence>MKKILLLTDFSEASEKAIHFAQKLFDDTAVEFDLLHAYPIEPETMYEVGIRMKEAERLAFRSLQTQLSELTAHFHPPFHAYHLLTVPGNPVDAVEAALEQKAYDFVVVGASGAGFLPVLGSVATGLIRHAKTNVLVVPKNAAIQPLRDVVLATDYATLLDPTCLEPLKELTTRKTARLTALAVVDQPAKTATAEALERYQQQIEPVFDTIFTEPYFLRDEDVDRGIDTYLDTHTVDLLVTVPYRKSLLDAVWNRSLTRRLAYNPRVPLLALYDPEPAERSAPEALHPKAETEKPA</sequence>
<evidence type="ECO:0000313" key="3">
    <source>
        <dbReference type="EMBL" id="MFC5411715.1"/>
    </source>
</evidence>
<dbReference type="CDD" id="cd00293">
    <property type="entry name" value="USP-like"/>
    <property type="match status" value="1"/>
</dbReference>
<evidence type="ECO:0000259" key="2">
    <source>
        <dbReference type="Pfam" id="PF00582"/>
    </source>
</evidence>
<dbReference type="Proteomes" id="UP001596106">
    <property type="component" value="Unassembled WGS sequence"/>
</dbReference>
<dbReference type="RefSeq" id="WP_379848599.1">
    <property type="nucleotide sequence ID" value="NZ_JBHSMA010000007.1"/>
</dbReference>
<dbReference type="PANTHER" id="PTHR46268:SF6">
    <property type="entry name" value="UNIVERSAL STRESS PROTEIN UP12"/>
    <property type="match status" value="1"/>
</dbReference>
<comment type="caution">
    <text evidence="3">The sequence shown here is derived from an EMBL/GenBank/DDBJ whole genome shotgun (WGS) entry which is preliminary data.</text>
</comment>
<feature type="domain" description="UspA" evidence="2">
    <location>
        <begin position="1"/>
        <end position="138"/>
    </location>
</feature>
<name>A0ABW0IDZ7_9BACT</name>
<dbReference type="PANTHER" id="PTHR46268">
    <property type="entry name" value="STRESS RESPONSE PROTEIN NHAX"/>
    <property type="match status" value="1"/>
</dbReference>
<keyword evidence="4" id="KW-1185">Reference proteome</keyword>
<dbReference type="SUPFAM" id="SSF52402">
    <property type="entry name" value="Adenine nucleotide alpha hydrolases-like"/>
    <property type="match status" value="2"/>
</dbReference>
<protein>
    <submittedName>
        <fullName evidence="3">Universal stress protein</fullName>
    </submittedName>
</protein>
<dbReference type="PRINTS" id="PR01438">
    <property type="entry name" value="UNVRSLSTRESS"/>
</dbReference>
<comment type="similarity">
    <text evidence="1">Belongs to the universal stress protein A family.</text>
</comment>
<dbReference type="Pfam" id="PF00582">
    <property type="entry name" value="Usp"/>
    <property type="match status" value="1"/>
</dbReference>
<dbReference type="InterPro" id="IPR006015">
    <property type="entry name" value="Universal_stress_UspA"/>
</dbReference>
<proteinExistence type="inferred from homology"/>
<evidence type="ECO:0000256" key="1">
    <source>
        <dbReference type="ARBA" id="ARBA00008791"/>
    </source>
</evidence>
<dbReference type="InterPro" id="IPR006016">
    <property type="entry name" value="UspA"/>
</dbReference>
<gene>
    <name evidence="3" type="ORF">ACFPMF_20500</name>
</gene>
<organism evidence="3 4">
    <name type="scientific">Larkinella bovis</name>
    <dbReference type="NCBI Taxonomy" id="683041"/>
    <lineage>
        <taxon>Bacteria</taxon>
        <taxon>Pseudomonadati</taxon>
        <taxon>Bacteroidota</taxon>
        <taxon>Cytophagia</taxon>
        <taxon>Cytophagales</taxon>
        <taxon>Spirosomataceae</taxon>
        <taxon>Larkinella</taxon>
    </lineage>
</organism>
<dbReference type="EMBL" id="JBHSMA010000007">
    <property type="protein sequence ID" value="MFC5411715.1"/>
    <property type="molecule type" value="Genomic_DNA"/>
</dbReference>
<accession>A0ABW0IDZ7</accession>
<evidence type="ECO:0000313" key="4">
    <source>
        <dbReference type="Proteomes" id="UP001596106"/>
    </source>
</evidence>
<dbReference type="Gene3D" id="3.40.50.12370">
    <property type="match status" value="1"/>
</dbReference>
<reference evidence="4" key="1">
    <citation type="journal article" date="2019" name="Int. J. Syst. Evol. Microbiol.">
        <title>The Global Catalogue of Microorganisms (GCM) 10K type strain sequencing project: providing services to taxonomists for standard genome sequencing and annotation.</title>
        <authorList>
            <consortium name="The Broad Institute Genomics Platform"/>
            <consortium name="The Broad Institute Genome Sequencing Center for Infectious Disease"/>
            <person name="Wu L."/>
            <person name="Ma J."/>
        </authorList>
    </citation>
    <scope>NUCLEOTIDE SEQUENCE [LARGE SCALE GENOMIC DNA]</scope>
    <source>
        <strain evidence="4">CCUG 55250</strain>
    </source>
</reference>